<dbReference type="Gene3D" id="3.10.310.10">
    <property type="entry name" value="Diaminopimelate Epimerase, Chain A, domain 1"/>
    <property type="match status" value="1"/>
</dbReference>
<dbReference type="Proteomes" id="UP000095287">
    <property type="component" value="Unplaced"/>
</dbReference>
<evidence type="ECO:0000313" key="4">
    <source>
        <dbReference type="WBParaSite" id="L893_g1683.t1"/>
    </source>
</evidence>
<reference evidence="4" key="1">
    <citation type="submission" date="2016-11" db="UniProtKB">
        <authorList>
            <consortium name="WormBaseParasite"/>
        </authorList>
    </citation>
    <scope>IDENTIFICATION</scope>
</reference>
<keyword evidence="2" id="KW-0413">Isomerase</keyword>
<organism evidence="3 4">
    <name type="scientific">Steinernema glaseri</name>
    <dbReference type="NCBI Taxonomy" id="37863"/>
    <lineage>
        <taxon>Eukaryota</taxon>
        <taxon>Metazoa</taxon>
        <taxon>Ecdysozoa</taxon>
        <taxon>Nematoda</taxon>
        <taxon>Chromadorea</taxon>
        <taxon>Rhabditida</taxon>
        <taxon>Tylenchina</taxon>
        <taxon>Panagrolaimomorpha</taxon>
        <taxon>Strongyloidoidea</taxon>
        <taxon>Steinernematidae</taxon>
        <taxon>Steinernema</taxon>
    </lineage>
</organism>
<evidence type="ECO:0000256" key="1">
    <source>
        <dbReference type="ARBA" id="ARBA00008270"/>
    </source>
</evidence>
<keyword evidence="3" id="KW-1185">Reference proteome</keyword>
<protein>
    <submittedName>
        <fullName evidence="4">PhzF family phenazine biosynthesis protein</fullName>
    </submittedName>
</protein>
<dbReference type="InterPro" id="IPR003719">
    <property type="entry name" value="Phenazine_PhzF-like"/>
</dbReference>
<accession>A0A1I7YJ56</accession>
<dbReference type="GO" id="GO:0005737">
    <property type="term" value="C:cytoplasm"/>
    <property type="evidence" value="ECO:0007669"/>
    <property type="project" value="TreeGrafter"/>
</dbReference>
<dbReference type="WBParaSite" id="L893_g1683.t1">
    <property type="protein sequence ID" value="L893_g1683.t1"/>
    <property type="gene ID" value="L893_g1683"/>
</dbReference>
<dbReference type="PANTHER" id="PTHR13774">
    <property type="entry name" value="PHENAZINE BIOSYNTHESIS PROTEIN"/>
    <property type="match status" value="1"/>
</dbReference>
<dbReference type="NCBIfam" id="TIGR00654">
    <property type="entry name" value="PhzF_family"/>
    <property type="match status" value="1"/>
</dbReference>
<name>A0A1I7YJ56_9BILA</name>
<dbReference type="GO" id="GO:0016853">
    <property type="term" value="F:isomerase activity"/>
    <property type="evidence" value="ECO:0007669"/>
    <property type="project" value="UniProtKB-KW"/>
</dbReference>
<proteinExistence type="inferred from homology"/>
<dbReference type="SUPFAM" id="SSF54506">
    <property type="entry name" value="Diaminopimelate epimerase-like"/>
    <property type="match status" value="1"/>
</dbReference>
<comment type="similarity">
    <text evidence="1">Belongs to the PhzF family.</text>
</comment>
<dbReference type="PANTHER" id="PTHR13774:SF17">
    <property type="entry name" value="PHENAZINE BIOSYNTHESIS-LIKE DOMAIN-CONTAINING PROTEIN"/>
    <property type="match status" value="1"/>
</dbReference>
<evidence type="ECO:0000313" key="3">
    <source>
        <dbReference type="Proteomes" id="UP000095287"/>
    </source>
</evidence>
<sequence length="96" mass="10741">MSTPVYFVDAFTNAKFCGNQAAVCLFDTERSDEEYQRIAAEFNLSETAIPLPLNGASFKRAERFSLRWFTPTNEVNLCGHATLATAHVIFKEIAFA</sequence>
<evidence type="ECO:0000256" key="2">
    <source>
        <dbReference type="ARBA" id="ARBA00023235"/>
    </source>
</evidence>
<dbReference type="Pfam" id="PF02567">
    <property type="entry name" value="PhzC-PhzF"/>
    <property type="match status" value="1"/>
</dbReference>
<dbReference type="AlphaFoldDB" id="A0A1I7YJ56"/>